<sequence length="69" mass="8122">MPVLAFLPEYIVKDKVKRSSTPKVSETDVKNIRELHKSGLSLRQLAHKYDISHEMCRRICNKFCYKEVI</sequence>
<evidence type="ECO:0000313" key="2">
    <source>
        <dbReference type="Proteomes" id="UP000430404"/>
    </source>
</evidence>
<dbReference type="EMBL" id="CABWKZ010000056">
    <property type="protein sequence ID" value="VXA58257.1"/>
    <property type="molecule type" value="Genomic_DNA"/>
</dbReference>
<reference evidence="1 2" key="1">
    <citation type="submission" date="2019-10" db="EMBL/GenBank/DDBJ databases">
        <authorList>
            <person name="Karimi E."/>
        </authorList>
    </citation>
    <scope>NUCLEOTIDE SEQUENCE [LARGE SCALE GENOMIC DNA]</scope>
    <source>
        <strain evidence="1">Acinetobacter sp. 8BE</strain>
    </source>
</reference>
<organism evidence="1 2">
    <name type="scientific">Acinetobacter proteolyticus</name>
    <dbReference type="NCBI Taxonomy" id="1776741"/>
    <lineage>
        <taxon>Bacteria</taxon>
        <taxon>Pseudomonadati</taxon>
        <taxon>Pseudomonadota</taxon>
        <taxon>Gammaproteobacteria</taxon>
        <taxon>Moraxellales</taxon>
        <taxon>Moraxellaceae</taxon>
        <taxon>Acinetobacter</taxon>
    </lineage>
</organism>
<name>A0A653KBT7_9GAMM</name>
<evidence type="ECO:0008006" key="3">
    <source>
        <dbReference type="Google" id="ProtNLM"/>
    </source>
</evidence>
<evidence type="ECO:0000313" key="1">
    <source>
        <dbReference type="EMBL" id="VXA58257.1"/>
    </source>
</evidence>
<protein>
    <recommendedName>
        <fullName evidence="3">Resolvase HTH domain-containing protein</fullName>
    </recommendedName>
</protein>
<dbReference type="AlphaFoldDB" id="A0A653KBT7"/>
<dbReference type="RefSeq" id="WP_321169163.1">
    <property type="nucleotide sequence ID" value="NZ_LR732744.1"/>
</dbReference>
<dbReference type="Proteomes" id="UP000430404">
    <property type="component" value="Unassembled WGS sequence"/>
</dbReference>
<gene>
    <name evidence="1" type="ORF">ACI8B_60099</name>
</gene>
<accession>A0A653KBT7</accession>
<proteinExistence type="predicted"/>